<dbReference type="AlphaFoldDB" id="A0A6G1DAY7"/>
<keyword evidence="2" id="KW-1185">Reference proteome</keyword>
<organism evidence="1 2">
    <name type="scientific">Oryza meyeriana var. granulata</name>
    <dbReference type="NCBI Taxonomy" id="110450"/>
    <lineage>
        <taxon>Eukaryota</taxon>
        <taxon>Viridiplantae</taxon>
        <taxon>Streptophyta</taxon>
        <taxon>Embryophyta</taxon>
        <taxon>Tracheophyta</taxon>
        <taxon>Spermatophyta</taxon>
        <taxon>Magnoliopsida</taxon>
        <taxon>Liliopsida</taxon>
        <taxon>Poales</taxon>
        <taxon>Poaceae</taxon>
        <taxon>BOP clade</taxon>
        <taxon>Oryzoideae</taxon>
        <taxon>Oryzeae</taxon>
        <taxon>Oryzinae</taxon>
        <taxon>Oryza</taxon>
        <taxon>Oryza meyeriana</taxon>
    </lineage>
</organism>
<evidence type="ECO:0000313" key="1">
    <source>
        <dbReference type="EMBL" id="KAF0909601.1"/>
    </source>
</evidence>
<dbReference type="Proteomes" id="UP000479710">
    <property type="component" value="Unassembled WGS sequence"/>
</dbReference>
<proteinExistence type="predicted"/>
<reference evidence="1 2" key="1">
    <citation type="submission" date="2019-11" db="EMBL/GenBank/DDBJ databases">
        <title>Whole genome sequence of Oryza granulata.</title>
        <authorList>
            <person name="Li W."/>
        </authorList>
    </citation>
    <scope>NUCLEOTIDE SEQUENCE [LARGE SCALE GENOMIC DNA]</scope>
    <source>
        <strain evidence="2">cv. Menghai</strain>
        <tissue evidence="1">Leaf</tissue>
    </source>
</reference>
<protein>
    <submittedName>
        <fullName evidence="1">Uncharacterized protein</fullName>
    </submittedName>
</protein>
<name>A0A6G1DAY7_9ORYZ</name>
<accession>A0A6G1DAY7</accession>
<comment type="caution">
    <text evidence="1">The sequence shown here is derived from an EMBL/GenBank/DDBJ whole genome shotgun (WGS) entry which is preliminary data.</text>
</comment>
<sequence>MVRSTATAALRRQSTVPPTMVVCGNRRQRRLADGDSRTTAKQVVVAWLLGGLRLSQIHDDDGALQAVLGLGAASVQAAGH</sequence>
<gene>
    <name evidence="1" type="ORF">E2562_038944</name>
</gene>
<dbReference type="EMBL" id="SPHZ02000007">
    <property type="protein sequence ID" value="KAF0909601.1"/>
    <property type="molecule type" value="Genomic_DNA"/>
</dbReference>
<evidence type="ECO:0000313" key="2">
    <source>
        <dbReference type="Proteomes" id="UP000479710"/>
    </source>
</evidence>